<evidence type="ECO:0000259" key="1">
    <source>
        <dbReference type="Pfam" id="PF07727"/>
    </source>
</evidence>
<dbReference type="Pfam" id="PF07727">
    <property type="entry name" value="RVT_2"/>
    <property type="match status" value="1"/>
</dbReference>
<evidence type="ECO:0000313" key="2">
    <source>
        <dbReference type="EMBL" id="GMI67467.1"/>
    </source>
</evidence>
<organism evidence="2 3">
    <name type="scientific">Hibiscus trionum</name>
    <name type="common">Flower of an hour</name>
    <dbReference type="NCBI Taxonomy" id="183268"/>
    <lineage>
        <taxon>Eukaryota</taxon>
        <taxon>Viridiplantae</taxon>
        <taxon>Streptophyta</taxon>
        <taxon>Embryophyta</taxon>
        <taxon>Tracheophyta</taxon>
        <taxon>Spermatophyta</taxon>
        <taxon>Magnoliopsida</taxon>
        <taxon>eudicotyledons</taxon>
        <taxon>Gunneridae</taxon>
        <taxon>Pentapetalae</taxon>
        <taxon>rosids</taxon>
        <taxon>malvids</taxon>
        <taxon>Malvales</taxon>
        <taxon>Malvaceae</taxon>
        <taxon>Malvoideae</taxon>
        <taxon>Hibiscus</taxon>
    </lineage>
</organism>
<dbReference type="Proteomes" id="UP001165190">
    <property type="component" value="Unassembled WGS sequence"/>
</dbReference>
<dbReference type="EMBL" id="BSYR01000005">
    <property type="protein sequence ID" value="GMI67467.1"/>
    <property type="molecule type" value="Genomic_DNA"/>
</dbReference>
<keyword evidence="3" id="KW-1185">Reference proteome</keyword>
<accession>A0A9W7GYP3</accession>
<gene>
    <name evidence="2" type="ORF">HRI_000416000</name>
</gene>
<sequence>MQGEFEMSMMGVLSFFLGLQIKQRKDGTFINQAKYVNDMLKKFGLENIKPHATPMSSSIKLDKDEGCKCVDSKLYRSMIGSLLYLTASRPDIMFSVCLCTRFQASPRESHLVAIKRIFRYLRDTPNLSFWYPKDSSFSLHAYLDVDYGGCKIDRESTYGTCQILSIMLVSWFSKKQNSVTLSTTEAEYISLGSCCAQVLWMKQQLLHYGVEVETIPLRCDNTSAICLTKNPIQHSRTKHIEIRHHFIKDNMLKKDVLEYVDTLNQLADIFTKPLDKERFWTLMRVLGLTSFS</sequence>
<dbReference type="InterPro" id="IPR013103">
    <property type="entry name" value="RVT_2"/>
</dbReference>
<keyword evidence="2" id="KW-0808">Transferase</keyword>
<dbReference type="CDD" id="cd09272">
    <property type="entry name" value="RNase_HI_RT_Ty1"/>
    <property type="match status" value="1"/>
</dbReference>
<dbReference type="SUPFAM" id="SSF56672">
    <property type="entry name" value="DNA/RNA polymerases"/>
    <property type="match status" value="1"/>
</dbReference>
<keyword evidence="2" id="KW-0418">Kinase</keyword>
<dbReference type="GO" id="GO:0016301">
    <property type="term" value="F:kinase activity"/>
    <property type="evidence" value="ECO:0007669"/>
    <property type="project" value="UniProtKB-KW"/>
</dbReference>
<protein>
    <submittedName>
        <fullName evidence="2">Cysteine-rich RLK (RECEPTOR-like protein kinase) 8</fullName>
    </submittedName>
</protein>
<name>A0A9W7GYP3_HIBTR</name>
<proteinExistence type="predicted"/>
<dbReference type="PANTHER" id="PTHR11439">
    <property type="entry name" value="GAG-POL-RELATED RETROTRANSPOSON"/>
    <property type="match status" value="1"/>
</dbReference>
<dbReference type="PANTHER" id="PTHR11439:SF442">
    <property type="entry name" value="CYSTEINE-RICH RLK (RECEPTOR-LIKE PROTEIN KINASE) 8"/>
    <property type="match status" value="1"/>
</dbReference>
<dbReference type="AlphaFoldDB" id="A0A9W7GYP3"/>
<dbReference type="OrthoDB" id="418237at2759"/>
<reference evidence="2" key="1">
    <citation type="submission" date="2023-05" db="EMBL/GenBank/DDBJ databases">
        <title>Genome and transcriptome analyses reveal genes involved in the formation of fine ridges on petal epidermal cells in Hibiscus trionum.</title>
        <authorList>
            <person name="Koshimizu S."/>
            <person name="Masuda S."/>
            <person name="Ishii T."/>
            <person name="Shirasu K."/>
            <person name="Hoshino A."/>
            <person name="Arita M."/>
        </authorList>
    </citation>
    <scope>NUCLEOTIDE SEQUENCE</scope>
    <source>
        <strain evidence="2">Hamamatsu line</strain>
    </source>
</reference>
<dbReference type="InterPro" id="IPR043502">
    <property type="entry name" value="DNA/RNA_pol_sf"/>
</dbReference>
<feature type="domain" description="Reverse transcriptase Ty1/copia-type" evidence="1">
    <location>
        <begin position="1"/>
        <end position="56"/>
    </location>
</feature>
<comment type="caution">
    <text evidence="2">The sequence shown here is derived from an EMBL/GenBank/DDBJ whole genome shotgun (WGS) entry which is preliminary data.</text>
</comment>
<evidence type="ECO:0000313" key="3">
    <source>
        <dbReference type="Proteomes" id="UP001165190"/>
    </source>
</evidence>